<dbReference type="InterPro" id="IPR001466">
    <property type="entry name" value="Beta-lactam-related"/>
</dbReference>
<dbReference type="PANTHER" id="PTHR22935">
    <property type="entry name" value="PENICILLIN-BINDING PROTEIN"/>
    <property type="match status" value="1"/>
</dbReference>
<dbReference type="GO" id="GO:0016787">
    <property type="term" value="F:hydrolase activity"/>
    <property type="evidence" value="ECO:0007669"/>
    <property type="project" value="UniProtKB-KW"/>
</dbReference>
<evidence type="ECO:0000256" key="1">
    <source>
        <dbReference type="ARBA" id="ARBA00038473"/>
    </source>
</evidence>
<evidence type="ECO:0000259" key="3">
    <source>
        <dbReference type="Pfam" id="PF00144"/>
    </source>
</evidence>
<dbReference type="InterPro" id="IPR012338">
    <property type="entry name" value="Beta-lactam/transpept-like"/>
</dbReference>
<evidence type="ECO:0000313" key="5">
    <source>
        <dbReference type="Proteomes" id="UP000198233"/>
    </source>
</evidence>
<protein>
    <submittedName>
        <fullName evidence="4">Serine hydrolase</fullName>
    </submittedName>
</protein>
<organism evidence="4 5">
    <name type="scientific">Shewanella marisflavi</name>
    <dbReference type="NCBI Taxonomy" id="260364"/>
    <lineage>
        <taxon>Bacteria</taxon>
        <taxon>Pseudomonadati</taxon>
        <taxon>Pseudomonadota</taxon>
        <taxon>Gammaproteobacteria</taxon>
        <taxon>Alteromonadales</taxon>
        <taxon>Shewanellaceae</taxon>
        <taxon>Shewanella</taxon>
    </lineage>
</organism>
<dbReference type="PANTHER" id="PTHR22935:SF95">
    <property type="entry name" value="BETA-LACTAMASE-LIKE 1-RELATED"/>
    <property type="match status" value="1"/>
</dbReference>
<dbReference type="Pfam" id="PF00144">
    <property type="entry name" value="Beta-lactamase"/>
    <property type="match status" value="1"/>
</dbReference>
<proteinExistence type="inferred from homology"/>
<gene>
    <name evidence="4" type="ORF">CFF01_09490</name>
</gene>
<reference evidence="4 5" key="1">
    <citation type="submission" date="2017-06" db="EMBL/GenBank/DDBJ databases">
        <title>Complete genome sequence of Shewanella marisflavi EP1 associated with anaerobic 2,4-dinitrotoluene reduction and salt tolerance.</title>
        <authorList>
            <person name="Huang J."/>
        </authorList>
    </citation>
    <scope>NUCLEOTIDE SEQUENCE [LARGE SCALE GENOMIC DNA]</scope>
    <source>
        <strain evidence="4 5">EP1</strain>
    </source>
</reference>
<accession>A0AAC9TZK5</accession>
<keyword evidence="4" id="KW-0378">Hydrolase</keyword>
<dbReference type="KEGG" id="smav:CFF01_09490"/>
<dbReference type="SUPFAM" id="SSF56601">
    <property type="entry name" value="beta-lactamase/transpeptidase-like"/>
    <property type="match status" value="1"/>
</dbReference>
<dbReference type="Proteomes" id="UP000198233">
    <property type="component" value="Chromosome"/>
</dbReference>
<dbReference type="EMBL" id="CP022272">
    <property type="protein sequence ID" value="ASJ96793.1"/>
    <property type="molecule type" value="Genomic_DNA"/>
</dbReference>
<name>A0AAC9TZK5_9GAMM</name>
<keyword evidence="2" id="KW-0732">Signal</keyword>
<dbReference type="InterPro" id="IPR051478">
    <property type="entry name" value="Beta-lactamase-like_AB/R"/>
</dbReference>
<dbReference type="Gene3D" id="3.40.710.10">
    <property type="entry name" value="DD-peptidase/beta-lactamase superfamily"/>
    <property type="match status" value="1"/>
</dbReference>
<sequence length="383" mass="42689">MSPKPLLTSLVFASSLFFIQTSLAQSLSANTLSERFAKQFKQSLKQEKVPGGAFVIVQGTNIVKLGTYGKRQQGRNKKIDADTVFRLASVSKTFAGTLASQLVHEHQLSWQQPINQYLPEFSLAEPAQSKAITLGHIIGQSTGLMPNSYDNLVNANVALDKIIPKFSELSPICAPGICYSYQNVAFSFIEQAIERESGKSYESLLKNRLFTPLAMDTASIGYDAFTQTPNRAEPHIKTRYGFKQVKVKPNYYQLAPAAGVNASIKDIAKWLVANMGHKPEVISPRVLEDVTTPGVRTSKELRRRDWTPYLDDAHYGKGWRIYQFNGHKLIYHAGWVAGYVAEVAYSPELDLGMAMLLNGESRVISELGAKFWKEVFAQQKRDS</sequence>
<dbReference type="AlphaFoldDB" id="A0AAC9TZK5"/>
<feature type="signal peptide" evidence="2">
    <location>
        <begin position="1"/>
        <end position="24"/>
    </location>
</feature>
<comment type="similarity">
    <text evidence="1">Belongs to the beta-lactamase family.</text>
</comment>
<feature type="chain" id="PRO_5042166460" evidence="2">
    <location>
        <begin position="25"/>
        <end position="383"/>
    </location>
</feature>
<evidence type="ECO:0000313" key="4">
    <source>
        <dbReference type="EMBL" id="ASJ96793.1"/>
    </source>
</evidence>
<evidence type="ECO:0000256" key="2">
    <source>
        <dbReference type="SAM" id="SignalP"/>
    </source>
</evidence>
<feature type="domain" description="Beta-lactamase-related" evidence="3">
    <location>
        <begin position="37"/>
        <end position="361"/>
    </location>
</feature>